<dbReference type="FunFam" id="1.20.5.340:FF:000001">
    <property type="entry name" value="Tropomyosin alpha-1 chain isoform 2"/>
    <property type="match status" value="1"/>
</dbReference>
<feature type="coiled-coil region" evidence="3">
    <location>
        <begin position="1"/>
        <end position="77"/>
    </location>
</feature>
<comment type="similarity">
    <text evidence="1">Belongs to the tropomyosin family.</text>
</comment>
<protein>
    <recommendedName>
        <fullName evidence="7">Tropomyosin</fullName>
    </recommendedName>
</protein>
<sequence>MDAIKKKMQGMKLEKDNAMDRALLCEQQARDANARAEKAEEEARALQKKIQTIENELDQTQEALMQVNAKLEEKDKALQNVTLTSTTRRRGHQHHPRHATRRRLDTSSRGPAQCGPADIVKGTPIGSNETPTTTTSSRLDEKSNVIGTVRSTAVTVPTIVGARWLRDHPTVTANAKDASSNENSEKIKKTKLEDDEREKNVRHRLAQCSLDVLGDQREQFVRDNRHENQVFDSYETEHASTERSRTKPRGNKSDDETKSKENSPEPEHAVARARGDGNSDDESTNVEEDPELAELAKLRCPSERTEVQAEREARRRKRCADYPGLAFGWSIFSSDTMMKFGLIRNELQNIMGNQLKRVMQGTLLDVLKKKMRQTKEEMEKYKDECEEYQKRLQVEVIRREEAESEVAALNRRIQLLEEDLERSEERLATATAKLAEASQAADESER</sequence>
<evidence type="ECO:0000256" key="3">
    <source>
        <dbReference type="SAM" id="Coils"/>
    </source>
</evidence>
<proteinExistence type="inferred from homology"/>
<evidence type="ECO:0000313" key="5">
    <source>
        <dbReference type="EMBL" id="CAD1478371.1"/>
    </source>
</evidence>
<feature type="compositionally biased region" description="Basic residues" evidence="4">
    <location>
        <begin position="87"/>
        <end position="101"/>
    </location>
</feature>
<feature type="compositionally biased region" description="Basic and acidic residues" evidence="4">
    <location>
        <begin position="183"/>
        <end position="199"/>
    </location>
</feature>
<feature type="compositionally biased region" description="Polar residues" evidence="4">
    <location>
        <begin position="125"/>
        <end position="137"/>
    </location>
</feature>
<feature type="coiled-coil region" evidence="3">
    <location>
        <begin position="364"/>
        <end position="440"/>
    </location>
</feature>
<accession>A0A6V7HD17</accession>
<feature type="region of interest" description="Disordered" evidence="4">
    <location>
        <begin position="79"/>
        <end position="141"/>
    </location>
</feature>
<feature type="region of interest" description="Disordered" evidence="4">
    <location>
        <begin position="221"/>
        <end position="315"/>
    </location>
</feature>
<dbReference type="Proteomes" id="UP000752696">
    <property type="component" value="Unassembled WGS sequence"/>
</dbReference>
<feature type="non-terminal residue" evidence="5">
    <location>
        <position position="446"/>
    </location>
</feature>
<dbReference type="OrthoDB" id="128924at2759"/>
<feature type="region of interest" description="Disordered" evidence="4">
    <location>
        <begin position="170"/>
        <end position="200"/>
    </location>
</feature>
<feature type="compositionally biased region" description="Polar residues" evidence="4">
    <location>
        <begin position="171"/>
        <end position="182"/>
    </location>
</feature>
<reference evidence="5" key="1">
    <citation type="submission" date="2020-07" db="EMBL/GenBank/DDBJ databases">
        <authorList>
            <person name="Nazaruddin N."/>
        </authorList>
    </citation>
    <scope>NUCLEOTIDE SEQUENCE</scope>
</reference>
<evidence type="ECO:0000256" key="2">
    <source>
        <dbReference type="ARBA" id="ARBA00023054"/>
    </source>
</evidence>
<comment type="caution">
    <text evidence="5">The sequence shown here is derived from an EMBL/GenBank/DDBJ whole genome shotgun (WGS) entry which is preliminary data.</text>
</comment>
<keyword evidence="6" id="KW-1185">Reference proteome</keyword>
<evidence type="ECO:0000256" key="4">
    <source>
        <dbReference type="SAM" id="MobiDB-lite"/>
    </source>
</evidence>
<evidence type="ECO:0008006" key="7">
    <source>
        <dbReference type="Google" id="ProtNLM"/>
    </source>
</evidence>
<dbReference type="PANTHER" id="PTHR19269">
    <property type="entry name" value="TROPOMYOSIN"/>
    <property type="match status" value="1"/>
</dbReference>
<feature type="compositionally biased region" description="Basic and acidic residues" evidence="4">
    <location>
        <begin position="294"/>
        <end position="313"/>
    </location>
</feature>
<feature type="compositionally biased region" description="Basic and acidic residues" evidence="4">
    <location>
        <begin position="221"/>
        <end position="277"/>
    </location>
</feature>
<dbReference type="AlphaFoldDB" id="A0A6V7HD17"/>
<evidence type="ECO:0000256" key="1">
    <source>
        <dbReference type="ARBA" id="ARBA00009036"/>
    </source>
</evidence>
<dbReference type="EMBL" id="CAJDYZ010010734">
    <property type="protein sequence ID" value="CAD1478371.1"/>
    <property type="molecule type" value="Genomic_DNA"/>
</dbReference>
<dbReference type="Pfam" id="PF00261">
    <property type="entry name" value="Tropomyosin"/>
    <property type="match status" value="2"/>
</dbReference>
<keyword evidence="2 3" id="KW-0175">Coiled coil</keyword>
<feature type="compositionally biased region" description="Acidic residues" evidence="4">
    <location>
        <begin position="278"/>
        <end position="292"/>
    </location>
</feature>
<evidence type="ECO:0000313" key="6">
    <source>
        <dbReference type="Proteomes" id="UP000752696"/>
    </source>
</evidence>
<dbReference type="InterPro" id="IPR000533">
    <property type="entry name" value="Tropomyosin"/>
</dbReference>
<dbReference type="SUPFAM" id="SSF57997">
    <property type="entry name" value="Tropomyosin"/>
    <property type="match status" value="2"/>
</dbReference>
<gene>
    <name evidence="5" type="ORF">MHI_LOCUS792570</name>
</gene>
<organism evidence="5 6">
    <name type="scientific">Heterotrigona itama</name>
    <dbReference type="NCBI Taxonomy" id="395501"/>
    <lineage>
        <taxon>Eukaryota</taxon>
        <taxon>Metazoa</taxon>
        <taxon>Ecdysozoa</taxon>
        <taxon>Arthropoda</taxon>
        <taxon>Hexapoda</taxon>
        <taxon>Insecta</taxon>
        <taxon>Pterygota</taxon>
        <taxon>Neoptera</taxon>
        <taxon>Endopterygota</taxon>
        <taxon>Hymenoptera</taxon>
        <taxon>Apocrita</taxon>
        <taxon>Aculeata</taxon>
        <taxon>Apoidea</taxon>
        <taxon>Anthophila</taxon>
        <taxon>Apidae</taxon>
        <taxon>Heterotrigona</taxon>
    </lineage>
</organism>
<dbReference type="Gene3D" id="1.20.5.340">
    <property type="match status" value="2"/>
</dbReference>
<name>A0A6V7HD17_9HYME</name>